<keyword evidence="4 8" id="KW-0479">Metal-binding</keyword>
<keyword evidence="2 8" id="KW-0349">Heme</keyword>
<evidence type="ECO:0000256" key="8">
    <source>
        <dbReference type="PROSITE-ProRule" id="PRU00433"/>
    </source>
</evidence>
<dbReference type="Gene3D" id="1.10.760.10">
    <property type="entry name" value="Cytochrome c-like domain"/>
    <property type="match status" value="1"/>
</dbReference>
<keyword evidence="13" id="KW-1185">Reference proteome</keyword>
<dbReference type="PANTHER" id="PTHR10266:SF3">
    <property type="entry name" value="CYTOCHROME C1, HEME PROTEIN, MITOCHONDRIAL"/>
    <property type="match status" value="1"/>
</dbReference>
<protein>
    <submittedName>
        <fullName evidence="12">Ubiquinol-cytochrome c reductase cytochrome c1 subunit</fullName>
    </submittedName>
</protein>
<evidence type="ECO:0000256" key="10">
    <source>
        <dbReference type="SAM" id="SignalP"/>
    </source>
</evidence>
<keyword evidence="3 9" id="KW-0812">Transmembrane</keyword>
<dbReference type="InterPro" id="IPR002326">
    <property type="entry name" value="Cyt_c1"/>
</dbReference>
<dbReference type="InterPro" id="IPR036909">
    <property type="entry name" value="Cyt_c-like_dom_sf"/>
</dbReference>
<dbReference type="Pfam" id="PF02167">
    <property type="entry name" value="Cytochrom_C1"/>
    <property type="match status" value="1"/>
</dbReference>
<evidence type="ECO:0000313" key="12">
    <source>
        <dbReference type="EMBL" id="MET4570934.1"/>
    </source>
</evidence>
<keyword evidence="5 9" id="KW-1133">Transmembrane helix</keyword>
<sequence length="253" mass="28443">MTKRQLLMKRYIFPVALAFSLIVGSVSVHASEEGGLPHAGTNVQDQASLQRGAKLFFNYCVGCHSLKYMRYERIASDLGLTEQDVMQNLNFTGAKFGETVVSHMPEESAAKWFGKAPPDLSLEVRAKGADWVYAYLNSFYLDPSRPVGWNNTVFPNASMPFPLWELQGLQTAEMKPAKAGEDPAVEKLVLSQPGKLTPVQFQQATRDLTAFLEYASEPAALQRHHYGIWVLLFLAFFTFLAAMLKKEYWKDVH</sequence>
<evidence type="ECO:0000313" key="13">
    <source>
        <dbReference type="Proteomes" id="UP001549251"/>
    </source>
</evidence>
<evidence type="ECO:0000256" key="2">
    <source>
        <dbReference type="ARBA" id="ARBA00022617"/>
    </source>
</evidence>
<feature type="chain" id="PRO_5045964504" evidence="10">
    <location>
        <begin position="31"/>
        <end position="253"/>
    </location>
</feature>
<evidence type="ECO:0000256" key="4">
    <source>
        <dbReference type="ARBA" id="ARBA00022723"/>
    </source>
</evidence>
<gene>
    <name evidence="12" type="ORF">ABIE04_003313</name>
</gene>
<accession>A0ABV2Q0X1</accession>
<keyword evidence="7 9" id="KW-0472">Membrane</keyword>
<dbReference type="Proteomes" id="UP001549251">
    <property type="component" value="Unassembled WGS sequence"/>
</dbReference>
<keyword evidence="6 8" id="KW-0408">Iron</keyword>
<dbReference type="PANTHER" id="PTHR10266">
    <property type="entry name" value="CYTOCHROME C1"/>
    <property type="match status" value="1"/>
</dbReference>
<dbReference type="SUPFAM" id="SSF46626">
    <property type="entry name" value="Cytochrome c"/>
    <property type="match status" value="1"/>
</dbReference>
<organism evidence="12 13">
    <name type="scientific">Rhodanobacter soli</name>
    <dbReference type="NCBI Taxonomy" id="590609"/>
    <lineage>
        <taxon>Bacteria</taxon>
        <taxon>Pseudomonadati</taxon>
        <taxon>Pseudomonadota</taxon>
        <taxon>Gammaproteobacteria</taxon>
        <taxon>Lysobacterales</taxon>
        <taxon>Rhodanobacteraceae</taxon>
        <taxon>Rhodanobacter</taxon>
    </lineage>
</organism>
<evidence type="ECO:0000259" key="11">
    <source>
        <dbReference type="PROSITE" id="PS51007"/>
    </source>
</evidence>
<dbReference type="EMBL" id="JBEPSD010000003">
    <property type="protein sequence ID" value="MET4570934.1"/>
    <property type="molecule type" value="Genomic_DNA"/>
</dbReference>
<comment type="subcellular location">
    <subcellularLocation>
        <location evidence="1">Membrane</location>
    </subcellularLocation>
</comment>
<dbReference type="PROSITE" id="PS51007">
    <property type="entry name" value="CYTC"/>
    <property type="match status" value="1"/>
</dbReference>
<name>A0ABV2Q0X1_9GAMM</name>
<evidence type="ECO:0000256" key="6">
    <source>
        <dbReference type="ARBA" id="ARBA00023004"/>
    </source>
</evidence>
<evidence type="ECO:0000256" key="7">
    <source>
        <dbReference type="ARBA" id="ARBA00023136"/>
    </source>
</evidence>
<feature type="signal peptide" evidence="10">
    <location>
        <begin position="1"/>
        <end position="30"/>
    </location>
</feature>
<dbReference type="PRINTS" id="PR00603">
    <property type="entry name" value="CYTOCHROMEC1"/>
</dbReference>
<feature type="transmembrane region" description="Helical" evidence="9">
    <location>
        <begin position="226"/>
        <end position="244"/>
    </location>
</feature>
<feature type="domain" description="Cytochrome c" evidence="11">
    <location>
        <begin position="47"/>
        <end position="219"/>
    </location>
</feature>
<evidence type="ECO:0000256" key="9">
    <source>
        <dbReference type="SAM" id="Phobius"/>
    </source>
</evidence>
<evidence type="ECO:0000256" key="3">
    <source>
        <dbReference type="ARBA" id="ARBA00022692"/>
    </source>
</evidence>
<reference evidence="12 13" key="1">
    <citation type="submission" date="2024-06" db="EMBL/GenBank/DDBJ databases">
        <title>Sorghum-associated microbial communities from plants grown in Nebraska, USA.</title>
        <authorList>
            <person name="Schachtman D."/>
        </authorList>
    </citation>
    <scope>NUCLEOTIDE SEQUENCE [LARGE SCALE GENOMIC DNA]</scope>
    <source>
        <strain evidence="12 13">1757</strain>
    </source>
</reference>
<proteinExistence type="predicted"/>
<dbReference type="InterPro" id="IPR009056">
    <property type="entry name" value="Cyt_c-like_dom"/>
</dbReference>
<evidence type="ECO:0000256" key="1">
    <source>
        <dbReference type="ARBA" id="ARBA00004370"/>
    </source>
</evidence>
<evidence type="ECO:0000256" key="5">
    <source>
        <dbReference type="ARBA" id="ARBA00022989"/>
    </source>
</evidence>
<keyword evidence="10" id="KW-0732">Signal</keyword>
<comment type="caution">
    <text evidence="12">The sequence shown here is derived from an EMBL/GenBank/DDBJ whole genome shotgun (WGS) entry which is preliminary data.</text>
</comment>